<keyword evidence="2" id="KW-1185">Reference proteome</keyword>
<dbReference type="EMBL" id="SUMG01000031">
    <property type="protein sequence ID" value="NBG89582.1"/>
    <property type="molecule type" value="Genomic_DNA"/>
</dbReference>
<evidence type="ECO:0000313" key="1">
    <source>
        <dbReference type="EMBL" id="NBG89582.1"/>
    </source>
</evidence>
<name>A0AA43XMR9_9CLOT</name>
<sequence length="63" mass="6873">MFLIFISLITGTIGIMLGSALGLETVLGVFGFLCPSIFLFEKMYVRVEAMESASGESEQGQYE</sequence>
<organism evidence="1 2">
    <name type="scientific">Isachenkonia alkalipeptolytica</name>
    <dbReference type="NCBI Taxonomy" id="2565777"/>
    <lineage>
        <taxon>Bacteria</taxon>
        <taxon>Bacillati</taxon>
        <taxon>Bacillota</taxon>
        <taxon>Clostridia</taxon>
        <taxon>Eubacteriales</taxon>
        <taxon>Clostridiaceae</taxon>
        <taxon>Isachenkonia</taxon>
    </lineage>
</organism>
<proteinExistence type="predicted"/>
<reference evidence="1 2" key="1">
    <citation type="submission" date="2019-04" db="EMBL/GenBank/DDBJ databases">
        <title>Isachenkonia alkalipeptolytica gen. nov. sp. nov. a new anaerobic, alkiliphilic organothrophic bacterium capable to reduce synthesized ferrihydrite isolated from a soda lake.</title>
        <authorList>
            <person name="Toshchakov S.V."/>
            <person name="Zavarzina D.G."/>
            <person name="Zhilina T.N."/>
            <person name="Kostrikina N.A."/>
            <person name="Kublanov I.V."/>
        </authorList>
    </citation>
    <scope>NUCLEOTIDE SEQUENCE [LARGE SCALE GENOMIC DNA]</scope>
    <source>
        <strain evidence="1 2">Z-1701</strain>
    </source>
</reference>
<dbReference type="Proteomes" id="UP000449710">
    <property type="component" value="Unassembled WGS sequence"/>
</dbReference>
<protein>
    <submittedName>
        <fullName evidence="1">Uncharacterized protein</fullName>
    </submittedName>
</protein>
<accession>A0AA43XMR9</accession>
<evidence type="ECO:0000313" key="2">
    <source>
        <dbReference type="Proteomes" id="UP000449710"/>
    </source>
</evidence>
<dbReference type="AlphaFoldDB" id="A0AA43XMR9"/>
<dbReference type="RefSeq" id="WP_160723384.1">
    <property type="nucleotide sequence ID" value="NZ_SUMG01000031.1"/>
</dbReference>
<comment type="caution">
    <text evidence="1">The sequence shown here is derived from an EMBL/GenBank/DDBJ whole genome shotgun (WGS) entry which is preliminary data.</text>
</comment>
<gene>
    <name evidence="1" type="ORF">ISALK_13930</name>
</gene>